<organism evidence="1 2">
    <name type="scientific">Mucuna pruriens</name>
    <name type="common">Velvet bean</name>
    <name type="synonym">Dolichos pruriens</name>
    <dbReference type="NCBI Taxonomy" id="157652"/>
    <lineage>
        <taxon>Eukaryota</taxon>
        <taxon>Viridiplantae</taxon>
        <taxon>Streptophyta</taxon>
        <taxon>Embryophyta</taxon>
        <taxon>Tracheophyta</taxon>
        <taxon>Spermatophyta</taxon>
        <taxon>Magnoliopsida</taxon>
        <taxon>eudicotyledons</taxon>
        <taxon>Gunneridae</taxon>
        <taxon>Pentapetalae</taxon>
        <taxon>rosids</taxon>
        <taxon>fabids</taxon>
        <taxon>Fabales</taxon>
        <taxon>Fabaceae</taxon>
        <taxon>Papilionoideae</taxon>
        <taxon>50 kb inversion clade</taxon>
        <taxon>NPAAA clade</taxon>
        <taxon>indigoferoid/millettioid clade</taxon>
        <taxon>Phaseoleae</taxon>
        <taxon>Mucuna</taxon>
    </lineage>
</organism>
<keyword evidence="2" id="KW-1185">Reference proteome</keyword>
<dbReference type="AlphaFoldDB" id="A0A371DZY4"/>
<name>A0A371DZY4_MUCPR</name>
<evidence type="ECO:0008006" key="3">
    <source>
        <dbReference type="Google" id="ProtNLM"/>
    </source>
</evidence>
<dbReference type="EMBL" id="QJKJ01017829">
    <property type="protein sequence ID" value="RDX58109.1"/>
    <property type="molecule type" value="Genomic_DNA"/>
</dbReference>
<reference evidence="1" key="1">
    <citation type="submission" date="2018-05" db="EMBL/GenBank/DDBJ databases">
        <title>Draft genome of Mucuna pruriens seed.</title>
        <authorList>
            <person name="Nnadi N.E."/>
            <person name="Vos R."/>
            <person name="Hasami M.H."/>
            <person name="Devisetty U.K."/>
            <person name="Aguiy J.C."/>
        </authorList>
    </citation>
    <scope>NUCLEOTIDE SEQUENCE [LARGE SCALE GENOMIC DNA]</scope>
    <source>
        <strain evidence="1">JCA_2017</strain>
    </source>
</reference>
<dbReference type="OrthoDB" id="2007520at2759"/>
<comment type="caution">
    <text evidence="1">The sequence shown here is derived from an EMBL/GenBank/DDBJ whole genome shotgun (WGS) entry which is preliminary data.</text>
</comment>
<gene>
    <name evidence="1" type="ORF">CR513_62601</name>
</gene>
<protein>
    <recommendedName>
        <fullName evidence="3">Integrase catalytic domain-containing protein</fullName>
    </recommendedName>
</protein>
<proteinExistence type="predicted"/>
<feature type="non-terminal residue" evidence="1">
    <location>
        <position position="1"/>
    </location>
</feature>
<dbReference type="Proteomes" id="UP000257109">
    <property type="component" value="Unassembled WGS sequence"/>
</dbReference>
<accession>A0A371DZY4</accession>
<evidence type="ECO:0000313" key="1">
    <source>
        <dbReference type="EMBL" id="RDX58109.1"/>
    </source>
</evidence>
<evidence type="ECO:0000313" key="2">
    <source>
        <dbReference type="Proteomes" id="UP000257109"/>
    </source>
</evidence>
<sequence length="67" mass="8005">MAKGQVKFLLIVVDYFTKWIEFELLATITIPKVQQFVWAPPLGDNQQWHLVRKKLPARVLERHRHQP</sequence>